<proteinExistence type="predicted"/>
<name>A0A172TUP4_9BACT</name>
<dbReference type="Proteomes" id="UP000077177">
    <property type="component" value="Chromosome"/>
</dbReference>
<dbReference type="AlphaFoldDB" id="A0A172TUP4"/>
<reference evidence="2" key="1">
    <citation type="submission" date="2015-01" db="EMBL/GenBank/DDBJ databases">
        <title>Flavisolibacter sp./LCS9/ whole genome sequencing.</title>
        <authorList>
            <person name="Kim M.K."/>
            <person name="Srinivasan S."/>
            <person name="Lee J.-J."/>
        </authorList>
    </citation>
    <scope>NUCLEOTIDE SEQUENCE [LARGE SCALE GENOMIC DNA]</scope>
    <source>
        <strain evidence="2">LCS9</strain>
    </source>
</reference>
<sequence length="89" mass="10421">MTKFSHTLVINDQQYSFSFSEIKRVDSSKYYVSVKGRSESELAFEMKKGLFNDNWVVCQPAPEWILSKEATLSNWIKQNIAYTTRFIVN</sequence>
<dbReference type="EMBL" id="CP011390">
    <property type="protein sequence ID" value="ANE50841.1"/>
    <property type="molecule type" value="Genomic_DNA"/>
</dbReference>
<gene>
    <name evidence="1" type="ORF">SY85_10300</name>
</gene>
<evidence type="ECO:0000313" key="1">
    <source>
        <dbReference type="EMBL" id="ANE50841.1"/>
    </source>
</evidence>
<protein>
    <submittedName>
        <fullName evidence="1">Uncharacterized protein</fullName>
    </submittedName>
</protein>
<dbReference type="KEGG" id="fla:SY85_10300"/>
<accession>A0A172TUP4</accession>
<evidence type="ECO:0000313" key="2">
    <source>
        <dbReference type="Proteomes" id="UP000077177"/>
    </source>
</evidence>
<organism evidence="1 2">
    <name type="scientific">Flavisolibacter tropicus</name>
    <dbReference type="NCBI Taxonomy" id="1492898"/>
    <lineage>
        <taxon>Bacteria</taxon>
        <taxon>Pseudomonadati</taxon>
        <taxon>Bacteroidota</taxon>
        <taxon>Chitinophagia</taxon>
        <taxon>Chitinophagales</taxon>
        <taxon>Chitinophagaceae</taxon>
        <taxon>Flavisolibacter</taxon>
    </lineage>
</organism>
<keyword evidence="2" id="KW-1185">Reference proteome</keyword>
<dbReference type="RefSeq" id="WP_066404216.1">
    <property type="nucleotide sequence ID" value="NZ_CP011390.1"/>
</dbReference>
<reference evidence="1 2" key="2">
    <citation type="journal article" date="2016" name="Int. J. Syst. Evol. Microbiol.">
        <title>Flavisolibacter tropicus sp. nov., isolated from tropical soil.</title>
        <authorList>
            <person name="Lee J.J."/>
            <person name="Kang M.S."/>
            <person name="Kim G.S."/>
            <person name="Lee C.S."/>
            <person name="Lim S."/>
            <person name="Lee J."/>
            <person name="Roh S.H."/>
            <person name="Kang H."/>
            <person name="Ha J.M."/>
            <person name="Bae S."/>
            <person name="Jung H.Y."/>
            <person name="Kim M.K."/>
        </authorList>
    </citation>
    <scope>NUCLEOTIDE SEQUENCE [LARGE SCALE GENOMIC DNA]</scope>
    <source>
        <strain evidence="1 2">LCS9</strain>
    </source>
</reference>